<dbReference type="InterPro" id="IPR013096">
    <property type="entry name" value="Cupin_2"/>
</dbReference>
<accession>A0ABN4GDT3</accession>
<sequence>MTMPYLAQPDQQQTLEWLHGGLFTILLDSQATEGQLTIGRFDVPKDEAPPFHMHTREDEVFLLLKGEALVWVGDERHELSEGGIVYLPRNLPHSYRITSERADLLLMTTPGGIEEMFRHAGRDITTPRPEGFEITKERLTEAAALRGNVLLGPPR</sequence>
<keyword evidence="3" id="KW-1185">Reference proteome</keyword>
<dbReference type="InterPro" id="IPR014710">
    <property type="entry name" value="RmlC-like_jellyroll"/>
</dbReference>
<dbReference type="InterPro" id="IPR053146">
    <property type="entry name" value="QDO-like"/>
</dbReference>
<dbReference type="InterPro" id="IPR011051">
    <property type="entry name" value="RmlC_Cupin_sf"/>
</dbReference>
<organism evidence="2 3">
    <name type="scientific">Streptomyces incarnatus</name>
    <dbReference type="NCBI Taxonomy" id="665007"/>
    <lineage>
        <taxon>Bacteria</taxon>
        <taxon>Bacillati</taxon>
        <taxon>Actinomycetota</taxon>
        <taxon>Actinomycetes</taxon>
        <taxon>Kitasatosporales</taxon>
        <taxon>Streptomycetaceae</taxon>
        <taxon>Streptomyces</taxon>
    </lineage>
</organism>
<reference evidence="2 3" key="1">
    <citation type="journal article" date="2015" name="ISME J.">
        <title>Draft Genome Sequence of Streptomyces incarnatus NRRL8089, which Produces the Nucleoside Antibiotic Sinefungin.</title>
        <authorList>
            <person name="Oshima K."/>
            <person name="Hattori M."/>
            <person name="Shimizu H."/>
            <person name="Fukuda K."/>
            <person name="Nemoto M."/>
            <person name="Inagaki K."/>
            <person name="Tamura T."/>
        </authorList>
    </citation>
    <scope>NUCLEOTIDE SEQUENCE [LARGE SCALE GENOMIC DNA]</scope>
    <source>
        <strain evidence="2 3">NRRL 8089</strain>
    </source>
</reference>
<evidence type="ECO:0000313" key="2">
    <source>
        <dbReference type="EMBL" id="AKJ08536.1"/>
    </source>
</evidence>
<dbReference type="Proteomes" id="UP000035366">
    <property type="component" value="Chromosome"/>
</dbReference>
<dbReference type="SUPFAM" id="SSF51182">
    <property type="entry name" value="RmlC-like cupins"/>
    <property type="match status" value="1"/>
</dbReference>
<dbReference type="PANTHER" id="PTHR36440:SF1">
    <property type="entry name" value="PUTATIVE (AFU_ORTHOLOGUE AFUA_8G07350)-RELATED"/>
    <property type="match status" value="1"/>
</dbReference>
<protein>
    <submittedName>
        <fullName evidence="2">Cupin</fullName>
    </submittedName>
</protein>
<proteinExistence type="predicted"/>
<dbReference type="EMBL" id="CP011497">
    <property type="protein sequence ID" value="AKJ08536.1"/>
    <property type="molecule type" value="Genomic_DNA"/>
</dbReference>
<dbReference type="Pfam" id="PF07883">
    <property type="entry name" value="Cupin_2"/>
    <property type="match status" value="1"/>
</dbReference>
<name>A0ABN4GDT3_9ACTN</name>
<dbReference type="PANTHER" id="PTHR36440">
    <property type="entry name" value="PUTATIVE (AFU_ORTHOLOGUE AFUA_8G07350)-RELATED"/>
    <property type="match status" value="1"/>
</dbReference>
<evidence type="ECO:0000259" key="1">
    <source>
        <dbReference type="Pfam" id="PF07883"/>
    </source>
</evidence>
<evidence type="ECO:0000313" key="3">
    <source>
        <dbReference type="Proteomes" id="UP000035366"/>
    </source>
</evidence>
<gene>
    <name evidence="2" type="ORF">ABB07_00245</name>
</gene>
<dbReference type="Gene3D" id="2.60.120.10">
    <property type="entry name" value="Jelly Rolls"/>
    <property type="match status" value="1"/>
</dbReference>
<feature type="domain" description="Cupin type-2" evidence="1">
    <location>
        <begin position="40"/>
        <end position="103"/>
    </location>
</feature>